<dbReference type="InterPro" id="IPR012340">
    <property type="entry name" value="NA-bd_OB-fold"/>
</dbReference>
<evidence type="ECO:0000259" key="2">
    <source>
        <dbReference type="Pfam" id="PF21669"/>
    </source>
</evidence>
<feature type="domain" description="Shieldin complex subunit 2 first OB fold" evidence="2">
    <location>
        <begin position="142"/>
        <end position="244"/>
    </location>
</feature>
<name>A0A0C3FCJ7_PILCF</name>
<accession>A0A0C3FCJ7</accession>
<gene>
    <name evidence="3" type="ORF">PILCRDRAFT_617244</name>
</gene>
<protein>
    <recommendedName>
        <fullName evidence="2">Shieldin complex subunit 2 first OB fold domain-containing protein</fullName>
    </recommendedName>
</protein>
<keyword evidence="4" id="KW-1185">Reference proteome</keyword>
<dbReference type="HOGENOM" id="CLU_069053_0_0_1"/>
<dbReference type="OrthoDB" id="2570580at2759"/>
<feature type="compositionally biased region" description="Polar residues" evidence="1">
    <location>
        <begin position="92"/>
        <end position="101"/>
    </location>
</feature>
<organism evidence="3 4">
    <name type="scientific">Piloderma croceum (strain F 1598)</name>
    <dbReference type="NCBI Taxonomy" id="765440"/>
    <lineage>
        <taxon>Eukaryota</taxon>
        <taxon>Fungi</taxon>
        <taxon>Dikarya</taxon>
        <taxon>Basidiomycota</taxon>
        <taxon>Agaricomycotina</taxon>
        <taxon>Agaricomycetes</taxon>
        <taxon>Agaricomycetidae</taxon>
        <taxon>Atheliales</taxon>
        <taxon>Atheliaceae</taxon>
        <taxon>Piloderma</taxon>
    </lineage>
</organism>
<feature type="region of interest" description="Disordered" evidence="1">
    <location>
        <begin position="80"/>
        <end position="101"/>
    </location>
</feature>
<sequence length="298" mass="32367">MTQYRVFLGAPSRAEMRRSSGSYQWQTVSSEPLPSASVIFPPATLEAASRRISLIYQGVIFKEPDEGDGVGEKMDLHGSDQTTAITWPPTAAENTTDSLPAQSKRAQIISSASASGRQLSLYATQETQETASLHSLTSLSTFSALSKSRKGSSNAAILVAALEVEGPDSITVKKGADAGKQISLLKMILGDEYGNVCKLTAWRDIADEWGGNVTSPGVKRGDICLIENVTVSWEPTTSISITASSYLKSRLNICYRTMPYTHEDKRLRPDLRLGFSDPAVRKVAVVVEWFERMAGLAR</sequence>
<proteinExistence type="predicted"/>
<dbReference type="InterPro" id="IPR049507">
    <property type="entry name" value="SHLD2_OB1"/>
</dbReference>
<dbReference type="Pfam" id="PF21669">
    <property type="entry name" value="SHLD2_OB1"/>
    <property type="match status" value="1"/>
</dbReference>
<reference evidence="3 4" key="1">
    <citation type="submission" date="2014-04" db="EMBL/GenBank/DDBJ databases">
        <authorList>
            <consortium name="DOE Joint Genome Institute"/>
            <person name="Kuo A."/>
            <person name="Tarkka M."/>
            <person name="Buscot F."/>
            <person name="Kohler A."/>
            <person name="Nagy L.G."/>
            <person name="Floudas D."/>
            <person name="Copeland A."/>
            <person name="Barry K.W."/>
            <person name="Cichocki N."/>
            <person name="Veneault-Fourrey C."/>
            <person name="LaButti K."/>
            <person name="Lindquist E.A."/>
            <person name="Lipzen A."/>
            <person name="Lundell T."/>
            <person name="Morin E."/>
            <person name="Murat C."/>
            <person name="Sun H."/>
            <person name="Tunlid A."/>
            <person name="Henrissat B."/>
            <person name="Grigoriev I.V."/>
            <person name="Hibbett D.S."/>
            <person name="Martin F."/>
            <person name="Nordberg H.P."/>
            <person name="Cantor M.N."/>
            <person name="Hua S.X."/>
        </authorList>
    </citation>
    <scope>NUCLEOTIDE SEQUENCE [LARGE SCALE GENOMIC DNA]</scope>
    <source>
        <strain evidence="3 4">F 1598</strain>
    </source>
</reference>
<dbReference type="STRING" id="765440.A0A0C3FCJ7"/>
<dbReference type="Proteomes" id="UP000054166">
    <property type="component" value="Unassembled WGS sequence"/>
</dbReference>
<evidence type="ECO:0000256" key="1">
    <source>
        <dbReference type="SAM" id="MobiDB-lite"/>
    </source>
</evidence>
<dbReference type="SUPFAM" id="SSF50249">
    <property type="entry name" value="Nucleic acid-binding proteins"/>
    <property type="match status" value="1"/>
</dbReference>
<dbReference type="InParanoid" id="A0A0C3FCJ7"/>
<dbReference type="AlphaFoldDB" id="A0A0C3FCJ7"/>
<dbReference type="Gene3D" id="2.40.50.140">
    <property type="entry name" value="Nucleic acid-binding proteins"/>
    <property type="match status" value="1"/>
</dbReference>
<reference evidence="4" key="2">
    <citation type="submission" date="2015-01" db="EMBL/GenBank/DDBJ databases">
        <title>Evolutionary Origins and Diversification of the Mycorrhizal Mutualists.</title>
        <authorList>
            <consortium name="DOE Joint Genome Institute"/>
            <consortium name="Mycorrhizal Genomics Consortium"/>
            <person name="Kohler A."/>
            <person name="Kuo A."/>
            <person name="Nagy L.G."/>
            <person name="Floudas D."/>
            <person name="Copeland A."/>
            <person name="Barry K.W."/>
            <person name="Cichocki N."/>
            <person name="Veneault-Fourrey C."/>
            <person name="LaButti K."/>
            <person name="Lindquist E.A."/>
            <person name="Lipzen A."/>
            <person name="Lundell T."/>
            <person name="Morin E."/>
            <person name="Murat C."/>
            <person name="Riley R."/>
            <person name="Ohm R."/>
            <person name="Sun H."/>
            <person name="Tunlid A."/>
            <person name="Henrissat B."/>
            <person name="Grigoriev I.V."/>
            <person name="Hibbett D.S."/>
            <person name="Martin F."/>
        </authorList>
    </citation>
    <scope>NUCLEOTIDE SEQUENCE [LARGE SCALE GENOMIC DNA]</scope>
    <source>
        <strain evidence="4">F 1598</strain>
    </source>
</reference>
<evidence type="ECO:0000313" key="3">
    <source>
        <dbReference type="EMBL" id="KIM77516.1"/>
    </source>
</evidence>
<evidence type="ECO:0000313" key="4">
    <source>
        <dbReference type="Proteomes" id="UP000054166"/>
    </source>
</evidence>
<dbReference type="EMBL" id="KN833024">
    <property type="protein sequence ID" value="KIM77516.1"/>
    <property type="molecule type" value="Genomic_DNA"/>
</dbReference>